<sequence length="231" mass="24275">MKIGIVGAGHIGGALTRLFRAAGHEVTVANSRGPASLADLSAETGARAAVIEDAVRGQEVVVVAVPMDRIPSLPRDLFAATPADVVVIDTSNYYPQQRDGRLDGIEDGSTESAWVEQHLGRAVIKAFNTILATHLQSGPRPAGAADRIALAVAGDDARTKSKAMALLDGIGFDAVDAGTIAESWRQQPGSPGYLKDYDVKGVRRALAEASPERRPEWRATPNSPGTYDSPA</sequence>
<organism evidence="4 5">
    <name type="scientific">Labrys monachus</name>
    <dbReference type="NCBI Taxonomy" id="217067"/>
    <lineage>
        <taxon>Bacteria</taxon>
        <taxon>Pseudomonadati</taxon>
        <taxon>Pseudomonadota</taxon>
        <taxon>Alphaproteobacteria</taxon>
        <taxon>Hyphomicrobiales</taxon>
        <taxon>Xanthobacteraceae</taxon>
        <taxon>Labrys</taxon>
    </lineage>
</organism>
<dbReference type="PANTHER" id="PTHR14239">
    <property type="entry name" value="DUDULIN-RELATED"/>
    <property type="match status" value="1"/>
</dbReference>
<keyword evidence="5" id="KW-1185">Reference proteome</keyword>
<feature type="domain" description="Pyrroline-5-carboxylate reductase catalytic N-terminal" evidence="3">
    <location>
        <begin position="2"/>
        <end position="93"/>
    </location>
</feature>
<protein>
    <submittedName>
        <fullName evidence="4">Dinucleotide-binding enzyme</fullName>
    </submittedName>
</protein>
<comment type="caution">
    <text evidence="4">The sequence shown here is derived from an EMBL/GenBank/DDBJ whole genome shotgun (WGS) entry which is preliminary data.</text>
</comment>
<keyword evidence="1" id="KW-0560">Oxidoreductase</keyword>
<dbReference type="EMBL" id="JAUSVK010000001">
    <property type="protein sequence ID" value="MDQ0391796.1"/>
    <property type="molecule type" value="Genomic_DNA"/>
</dbReference>
<evidence type="ECO:0000313" key="5">
    <source>
        <dbReference type="Proteomes" id="UP001237448"/>
    </source>
</evidence>
<dbReference type="SUPFAM" id="SSF51735">
    <property type="entry name" value="NAD(P)-binding Rossmann-fold domains"/>
    <property type="match status" value="1"/>
</dbReference>
<proteinExistence type="predicted"/>
<dbReference type="RefSeq" id="WP_307424690.1">
    <property type="nucleotide sequence ID" value="NZ_JAUSVK010000001.1"/>
</dbReference>
<dbReference type="Pfam" id="PF03807">
    <property type="entry name" value="F420_oxidored"/>
    <property type="match status" value="1"/>
</dbReference>
<dbReference type="InterPro" id="IPR051267">
    <property type="entry name" value="STEAP_metalloreductase"/>
</dbReference>
<feature type="compositionally biased region" description="Polar residues" evidence="2">
    <location>
        <begin position="220"/>
        <end position="231"/>
    </location>
</feature>
<evidence type="ECO:0000259" key="3">
    <source>
        <dbReference type="Pfam" id="PF03807"/>
    </source>
</evidence>
<dbReference type="PANTHER" id="PTHR14239:SF10">
    <property type="entry name" value="REDUCTASE"/>
    <property type="match status" value="1"/>
</dbReference>
<accession>A0ABU0FB02</accession>
<dbReference type="Proteomes" id="UP001237448">
    <property type="component" value="Unassembled WGS sequence"/>
</dbReference>
<dbReference type="InterPro" id="IPR036291">
    <property type="entry name" value="NAD(P)-bd_dom_sf"/>
</dbReference>
<evidence type="ECO:0000313" key="4">
    <source>
        <dbReference type="EMBL" id="MDQ0391796.1"/>
    </source>
</evidence>
<evidence type="ECO:0000256" key="2">
    <source>
        <dbReference type="SAM" id="MobiDB-lite"/>
    </source>
</evidence>
<dbReference type="Gene3D" id="3.40.50.720">
    <property type="entry name" value="NAD(P)-binding Rossmann-like Domain"/>
    <property type="match status" value="1"/>
</dbReference>
<dbReference type="InterPro" id="IPR028939">
    <property type="entry name" value="P5C_Rdtase_cat_N"/>
</dbReference>
<feature type="region of interest" description="Disordered" evidence="2">
    <location>
        <begin position="205"/>
        <end position="231"/>
    </location>
</feature>
<name>A0ABU0FB02_9HYPH</name>
<reference evidence="4 5" key="1">
    <citation type="submission" date="2023-07" db="EMBL/GenBank/DDBJ databases">
        <title>Genomic Encyclopedia of Type Strains, Phase IV (KMG-IV): sequencing the most valuable type-strain genomes for metagenomic binning, comparative biology and taxonomic classification.</title>
        <authorList>
            <person name="Goeker M."/>
        </authorList>
    </citation>
    <scope>NUCLEOTIDE SEQUENCE [LARGE SCALE GENOMIC DNA]</scope>
    <source>
        <strain evidence="4 5">DSM 5896</strain>
    </source>
</reference>
<evidence type="ECO:0000256" key="1">
    <source>
        <dbReference type="ARBA" id="ARBA00023002"/>
    </source>
</evidence>
<gene>
    <name evidence="4" type="ORF">J3R73_001588</name>
</gene>